<proteinExistence type="predicted"/>
<sequence length="88" mass="10388">MKIKRLIVSKSESRSRCSPFARPHSVYKWSGIERRGKKTRDGDRKDGSPRIQPTNDAFLLAARVQWLTFRKAYHCQSWKDLHFGRRAK</sequence>
<feature type="compositionally biased region" description="Basic and acidic residues" evidence="1">
    <location>
        <begin position="31"/>
        <end position="48"/>
    </location>
</feature>
<accession>A0A8X6IHK5</accession>
<keyword evidence="3" id="KW-1185">Reference proteome</keyword>
<dbReference type="EMBL" id="BMAV01025997">
    <property type="protein sequence ID" value="GFS46420.1"/>
    <property type="molecule type" value="Genomic_DNA"/>
</dbReference>
<dbReference type="AlphaFoldDB" id="A0A8X6IHK5"/>
<dbReference type="Proteomes" id="UP000886998">
    <property type="component" value="Unassembled WGS sequence"/>
</dbReference>
<evidence type="ECO:0000313" key="3">
    <source>
        <dbReference type="Proteomes" id="UP000886998"/>
    </source>
</evidence>
<comment type="caution">
    <text evidence="2">The sequence shown here is derived from an EMBL/GenBank/DDBJ whole genome shotgun (WGS) entry which is preliminary data.</text>
</comment>
<evidence type="ECO:0000313" key="2">
    <source>
        <dbReference type="EMBL" id="GFS46420.1"/>
    </source>
</evidence>
<evidence type="ECO:0000256" key="1">
    <source>
        <dbReference type="SAM" id="MobiDB-lite"/>
    </source>
</evidence>
<gene>
    <name evidence="2" type="ORF">TNIN_221231</name>
</gene>
<name>A0A8X6IHK5_9ARAC</name>
<organism evidence="2 3">
    <name type="scientific">Trichonephila inaurata madagascariensis</name>
    <dbReference type="NCBI Taxonomy" id="2747483"/>
    <lineage>
        <taxon>Eukaryota</taxon>
        <taxon>Metazoa</taxon>
        <taxon>Ecdysozoa</taxon>
        <taxon>Arthropoda</taxon>
        <taxon>Chelicerata</taxon>
        <taxon>Arachnida</taxon>
        <taxon>Araneae</taxon>
        <taxon>Araneomorphae</taxon>
        <taxon>Entelegynae</taxon>
        <taxon>Araneoidea</taxon>
        <taxon>Nephilidae</taxon>
        <taxon>Trichonephila</taxon>
        <taxon>Trichonephila inaurata</taxon>
    </lineage>
</organism>
<protein>
    <submittedName>
        <fullName evidence="2">Uncharacterized protein</fullName>
    </submittedName>
</protein>
<reference evidence="2" key="1">
    <citation type="submission" date="2020-08" db="EMBL/GenBank/DDBJ databases">
        <title>Multicomponent nature underlies the extraordinary mechanical properties of spider dragline silk.</title>
        <authorList>
            <person name="Kono N."/>
            <person name="Nakamura H."/>
            <person name="Mori M."/>
            <person name="Yoshida Y."/>
            <person name="Ohtoshi R."/>
            <person name="Malay A.D."/>
            <person name="Moran D.A.P."/>
            <person name="Tomita M."/>
            <person name="Numata K."/>
            <person name="Arakawa K."/>
        </authorList>
    </citation>
    <scope>NUCLEOTIDE SEQUENCE</scope>
</reference>
<feature type="region of interest" description="Disordered" evidence="1">
    <location>
        <begin position="31"/>
        <end position="52"/>
    </location>
</feature>